<keyword evidence="1" id="KW-0472">Membrane</keyword>
<dbReference type="Pfam" id="PF06799">
    <property type="entry name" value="CGLD27-like"/>
    <property type="match status" value="1"/>
</dbReference>
<evidence type="ECO:0000256" key="1">
    <source>
        <dbReference type="SAM" id="Phobius"/>
    </source>
</evidence>
<dbReference type="InterPro" id="IPR009631">
    <property type="entry name" value="CGLD27-like"/>
</dbReference>
<accession>A0A7C8YE42</accession>
<protein>
    <recommendedName>
        <fullName evidence="3">DUF1230 family protein</fullName>
    </recommendedName>
</protein>
<keyword evidence="1" id="KW-1133">Transmembrane helix</keyword>
<organism evidence="2">
    <name type="scientific">Opuntia streptacantha</name>
    <name type="common">Prickly pear cactus</name>
    <name type="synonym">Opuntia cardona</name>
    <dbReference type="NCBI Taxonomy" id="393608"/>
    <lineage>
        <taxon>Eukaryota</taxon>
        <taxon>Viridiplantae</taxon>
        <taxon>Streptophyta</taxon>
        <taxon>Embryophyta</taxon>
        <taxon>Tracheophyta</taxon>
        <taxon>Spermatophyta</taxon>
        <taxon>Magnoliopsida</taxon>
        <taxon>eudicotyledons</taxon>
        <taxon>Gunneridae</taxon>
        <taxon>Pentapetalae</taxon>
        <taxon>Caryophyllales</taxon>
        <taxon>Cactineae</taxon>
        <taxon>Cactaceae</taxon>
        <taxon>Opuntioideae</taxon>
        <taxon>Opuntia</taxon>
    </lineage>
</organism>
<name>A0A7C8YE42_OPUST</name>
<reference evidence="2" key="2">
    <citation type="submission" date="2020-07" db="EMBL/GenBank/DDBJ databases">
        <authorList>
            <person name="Vera ALvarez R."/>
            <person name="Arias-Moreno D.M."/>
            <person name="Jimenez-Jacinto V."/>
            <person name="Jimenez-Bremont J.F."/>
            <person name="Swaminathan K."/>
            <person name="Moose S.P."/>
            <person name="Guerrero-Gonzalez M.L."/>
            <person name="Marino-Ramirez L."/>
            <person name="Landsman D."/>
            <person name="Rodriguez-Kessler M."/>
            <person name="Delgado-Sanchez P."/>
        </authorList>
    </citation>
    <scope>NUCLEOTIDE SEQUENCE</scope>
    <source>
        <tissue evidence="2">Cladode</tissue>
    </source>
</reference>
<feature type="transmembrane region" description="Helical" evidence="1">
    <location>
        <begin position="94"/>
        <end position="116"/>
    </location>
</feature>
<evidence type="ECO:0008006" key="3">
    <source>
        <dbReference type="Google" id="ProtNLM"/>
    </source>
</evidence>
<feature type="transmembrane region" description="Helical" evidence="1">
    <location>
        <begin position="204"/>
        <end position="222"/>
    </location>
</feature>
<keyword evidence="1" id="KW-0812">Transmembrane</keyword>
<dbReference type="EMBL" id="GISG01010677">
    <property type="protein sequence ID" value="MBA4616234.1"/>
    <property type="molecule type" value="Transcribed_RNA"/>
</dbReference>
<dbReference type="PANTHER" id="PTHR34214">
    <property type="match status" value="1"/>
</dbReference>
<sequence length="267" mass="29122">MAETLFLSPIPLHSSLSLLPSSTSLHHFCLLPFPIHYLRKASISVTPKSSNSRNWSTEPGTECPVPLDQLPINEYQSLSDSFPFSWASGNVVEYASRLLATGLSFALLVGLPVSWFGSVGSDHDSVKLFLGMVSSGLLAVTLAVVRMYLGWAYVGNRLLSATVEYEETGWYDGQIWVKTAEVLARDRLLGSFQVKPVLGRLKNSLVALAISLFICAAVFINYEGSQKESLRSSNTTEDRIIAGVYNDESARSFEPDAFCGDSGLVAE</sequence>
<dbReference type="PANTHER" id="PTHR34214:SF1">
    <property type="entry name" value="DUF1230 FAMILY PROTEIN"/>
    <property type="match status" value="1"/>
</dbReference>
<evidence type="ECO:0000313" key="2">
    <source>
        <dbReference type="EMBL" id="MBA4616234.1"/>
    </source>
</evidence>
<feature type="transmembrane region" description="Helical" evidence="1">
    <location>
        <begin position="128"/>
        <end position="149"/>
    </location>
</feature>
<proteinExistence type="predicted"/>
<reference evidence="2" key="1">
    <citation type="journal article" date="2013" name="J. Plant Res.">
        <title>Effect of fungi and light on seed germination of three Opuntia species from semiarid lands of central Mexico.</title>
        <authorList>
            <person name="Delgado-Sanchez P."/>
            <person name="Jimenez-Bremont J.F."/>
            <person name="Guerrero-Gonzalez Mde L."/>
            <person name="Flores J."/>
        </authorList>
    </citation>
    <scope>NUCLEOTIDE SEQUENCE</scope>
    <source>
        <tissue evidence="2">Cladode</tissue>
    </source>
</reference>
<dbReference type="AlphaFoldDB" id="A0A7C8YE42"/>